<feature type="transmembrane region" description="Helical" evidence="6">
    <location>
        <begin position="47"/>
        <end position="76"/>
    </location>
</feature>
<keyword evidence="3 6" id="KW-0812">Transmembrane</keyword>
<dbReference type="Proteomes" id="UP000001936">
    <property type="component" value="Chromosome"/>
</dbReference>
<keyword evidence="5 6" id="KW-0472">Membrane</keyword>
<dbReference type="InterPro" id="IPR009248">
    <property type="entry name" value="SbmA_BacA"/>
</dbReference>
<evidence type="ECO:0000256" key="3">
    <source>
        <dbReference type="ARBA" id="ARBA00022692"/>
    </source>
</evidence>
<keyword evidence="4 6" id="KW-1133">Transmembrane helix</keyword>
<dbReference type="GO" id="GO:0005524">
    <property type="term" value="F:ATP binding"/>
    <property type="evidence" value="ECO:0007669"/>
    <property type="project" value="InterPro"/>
</dbReference>
<name>Q2K5K8_RHIEC</name>
<dbReference type="AlphaFoldDB" id="Q2K5K8"/>
<protein>
    <submittedName>
        <fullName evidence="7">Transporter protein, essential for bacteroid development protein</fullName>
    </submittedName>
</protein>
<evidence type="ECO:0000256" key="6">
    <source>
        <dbReference type="SAM" id="Phobius"/>
    </source>
</evidence>
<reference evidence="7 8" key="1">
    <citation type="journal article" date="2006" name="Proc. Natl. Acad. Sci. U.S.A.">
        <title>The partitioned Rhizobium etli genome: genetic and metabolic redundancy in seven interacting replicons.</title>
        <authorList>
            <person name="Gonzalez V."/>
            <person name="Santamaria R.I."/>
            <person name="Bustos P."/>
            <person name="Hernandez-Gonzalez I."/>
            <person name="Medrano-Soto A."/>
            <person name="Moreno-Hagelsieb G."/>
            <person name="Janga S.C."/>
            <person name="Ramirez M.A."/>
            <person name="Jimenez-Jacinto V."/>
            <person name="Collado-Vides J."/>
            <person name="Davila G."/>
        </authorList>
    </citation>
    <scope>NUCLEOTIDE SEQUENCE [LARGE SCALE GENOMIC DNA]</scope>
    <source>
        <strain evidence="8">ATCC 51251 / DSM 11541 / JCM 21823 / NBRC 15573 / CFN 42</strain>
    </source>
</reference>
<feature type="transmembrane region" description="Helical" evidence="6">
    <location>
        <begin position="281"/>
        <end position="302"/>
    </location>
</feature>
<dbReference type="eggNOG" id="COG1133">
    <property type="taxonomic scope" value="Bacteria"/>
</dbReference>
<dbReference type="InterPro" id="IPR050835">
    <property type="entry name" value="ABC_transporter_sub-D"/>
</dbReference>
<evidence type="ECO:0000256" key="4">
    <source>
        <dbReference type="ARBA" id="ARBA00022989"/>
    </source>
</evidence>
<comment type="subcellular location">
    <subcellularLocation>
        <location evidence="1">Cell membrane</location>
        <topology evidence="1">Multi-pass membrane protein</topology>
    </subcellularLocation>
</comment>
<keyword evidence="8" id="KW-1185">Reference proteome</keyword>
<dbReference type="EMBL" id="CP000133">
    <property type="protein sequence ID" value="ABC91878.1"/>
    <property type="molecule type" value="Genomic_DNA"/>
</dbReference>
<feature type="transmembrane region" description="Helical" evidence="6">
    <location>
        <begin position="176"/>
        <end position="197"/>
    </location>
</feature>
<dbReference type="GO" id="GO:0005886">
    <property type="term" value="C:plasma membrane"/>
    <property type="evidence" value="ECO:0007669"/>
    <property type="project" value="UniProtKB-SubCell"/>
</dbReference>
<feature type="transmembrane region" description="Helical" evidence="6">
    <location>
        <begin position="244"/>
        <end position="269"/>
    </location>
</feature>
<evidence type="ECO:0000256" key="2">
    <source>
        <dbReference type="ARBA" id="ARBA00022448"/>
    </source>
</evidence>
<dbReference type="PANTHER" id="PTHR11384:SF59">
    <property type="entry name" value="LYSOSOMAL COBALAMIN TRANSPORTER ABCD4"/>
    <property type="match status" value="1"/>
</dbReference>
<evidence type="ECO:0000313" key="7">
    <source>
        <dbReference type="EMBL" id="ABC91878.1"/>
    </source>
</evidence>
<evidence type="ECO:0000256" key="5">
    <source>
        <dbReference type="ARBA" id="ARBA00023136"/>
    </source>
</evidence>
<dbReference type="GO" id="GO:1904680">
    <property type="term" value="F:peptide transmembrane transporter activity"/>
    <property type="evidence" value="ECO:0007669"/>
    <property type="project" value="InterPro"/>
</dbReference>
<sequence>MGRTHCCFLRTALVSGKISVPRHSRDSQFRKAKLPVFHSFFPQPKPFFISLVVWTLISIFGWYFFAAGLGASLGFVPVPEEQQPIDLSFFLLPENLWFYGYFLASALIFCGFWHLKAMSHPWKIWSIWGSALIIFVTYFSVQISVVINNWRRPFGDLLQNALAKKPGITVENFDDLFLIFAQIAFLAMFVSIMTDFFTSHYIFRWRTAMNDFYMANWEKLRHIEGASQRVQEDTMRFSSTLEGLGINLINSVMTLVVFLPIMMGLSHYVTSLPILGEVPNSLFWLAIFWSAFGTVLLAVAGVKLPGLNFKNQRVEAAYRKELVYGEDHADRAQPPTVQELFSAVRKNYFTLYFHYMYFNVARSFYLQADNLFVYFFMAPTLVAGAITYGIFQQIATAFGQVSSSFQYLVNSWTTIIELLSIHKRLKAFEATIDNEPLPEIDQRYLDREAGILHADG</sequence>
<accession>Q2K5K8</accession>
<dbReference type="InterPro" id="IPR036640">
    <property type="entry name" value="ABC1_TM_sf"/>
</dbReference>
<dbReference type="PANTHER" id="PTHR11384">
    <property type="entry name" value="ATP-BINDING CASSETTE, SUB-FAMILY D MEMBER"/>
    <property type="match status" value="1"/>
</dbReference>
<feature type="transmembrane region" description="Helical" evidence="6">
    <location>
        <begin position="371"/>
        <end position="391"/>
    </location>
</feature>
<dbReference type="KEGG" id="ret:RHE_CH03112"/>
<feature type="transmembrane region" description="Helical" evidence="6">
    <location>
        <begin position="127"/>
        <end position="147"/>
    </location>
</feature>
<gene>
    <name evidence="7" type="primary">bacA</name>
    <name evidence="7" type="ordered locus">RHE_CH03112</name>
</gene>
<feature type="transmembrane region" description="Helical" evidence="6">
    <location>
        <begin position="96"/>
        <end position="115"/>
    </location>
</feature>
<evidence type="ECO:0000256" key="1">
    <source>
        <dbReference type="ARBA" id="ARBA00004651"/>
    </source>
</evidence>
<dbReference type="HOGENOM" id="CLU_045533_0_0_5"/>
<keyword evidence="2" id="KW-0813">Transport</keyword>
<dbReference type="GO" id="GO:0015833">
    <property type="term" value="P:peptide transport"/>
    <property type="evidence" value="ECO:0007669"/>
    <property type="project" value="InterPro"/>
</dbReference>
<dbReference type="Pfam" id="PF05992">
    <property type="entry name" value="SbmA_BacA"/>
    <property type="match status" value="1"/>
</dbReference>
<proteinExistence type="predicted"/>
<evidence type="ECO:0000313" key="8">
    <source>
        <dbReference type="Proteomes" id="UP000001936"/>
    </source>
</evidence>
<dbReference type="NCBIfam" id="NF008306">
    <property type="entry name" value="PRK11098.1"/>
    <property type="match status" value="1"/>
</dbReference>
<organism evidence="7 8">
    <name type="scientific">Rhizobium etli (strain ATCC 51251 / DSM 11541 / JCM 21823 / NBRC 15573 / CFN 42)</name>
    <dbReference type="NCBI Taxonomy" id="347834"/>
    <lineage>
        <taxon>Bacteria</taxon>
        <taxon>Pseudomonadati</taxon>
        <taxon>Pseudomonadota</taxon>
        <taxon>Alphaproteobacteria</taxon>
        <taxon>Hyphomicrobiales</taxon>
        <taxon>Rhizobiaceae</taxon>
        <taxon>Rhizobium/Agrobacterium group</taxon>
        <taxon>Rhizobium</taxon>
    </lineage>
</organism>
<dbReference type="SUPFAM" id="SSF90123">
    <property type="entry name" value="ABC transporter transmembrane region"/>
    <property type="match status" value="1"/>
</dbReference>
<dbReference type="NCBIfam" id="NF009036">
    <property type="entry name" value="PRK12369.1"/>
    <property type="match status" value="1"/>
</dbReference>